<evidence type="ECO:0000313" key="1">
    <source>
        <dbReference type="EMBL" id="MBC9786264.1"/>
    </source>
</evidence>
<comment type="caution">
    <text evidence="1">The sequence shown here is derived from an EMBL/GenBank/DDBJ whole genome shotgun (WGS) entry which is preliminary data.</text>
</comment>
<proteinExistence type="predicted"/>
<dbReference type="EMBL" id="JACVHF010000031">
    <property type="protein sequence ID" value="MBC9786264.1"/>
    <property type="molecule type" value="Genomic_DNA"/>
</dbReference>
<name>A0ABR7T8L7_HELCL</name>
<dbReference type="Proteomes" id="UP000617402">
    <property type="component" value="Unassembled WGS sequence"/>
</dbReference>
<sequence length="54" mass="5983">MLTVDTDIERIFLTDVKEKKTTASGIRGRASRLGRVSSMVMPSDRMSGKDIVII</sequence>
<organism evidence="1 2">
    <name type="scientific">Heliobacterium chlorum</name>
    <dbReference type="NCBI Taxonomy" id="2698"/>
    <lineage>
        <taxon>Bacteria</taxon>
        <taxon>Bacillati</taxon>
        <taxon>Bacillota</taxon>
        <taxon>Clostridia</taxon>
        <taxon>Eubacteriales</taxon>
        <taxon>Heliobacteriaceae</taxon>
        <taxon>Heliobacterium</taxon>
    </lineage>
</organism>
<protein>
    <submittedName>
        <fullName evidence="1">Uncharacterized protein</fullName>
    </submittedName>
</protein>
<reference evidence="1 2" key="1">
    <citation type="submission" date="2020-07" db="EMBL/GenBank/DDBJ databases">
        <title>Draft whole-genome sequence of Heliobacterium chlorum DSM 3682, type strain.</title>
        <authorList>
            <person name="Kyndt J.A."/>
            <person name="Meyer T.E."/>
            <person name="Imhoff J.F."/>
        </authorList>
    </citation>
    <scope>NUCLEOTIDE SEQUENCE [LARGE SCALE GENOMIC DNA]</scope>
    <source>
        <strain evidence="1 2">DSM 3682</strain>
    </source>
</reference>
<dbReference type="RefSeq" id="WP_188041690.1">
    <property type="nucleotide sequence ID" value="NZ_JACVHF010000031.1"/>
</dbReference>
<evidence type="ECO:0000313" key="2">
    <source>
        <dbReference type="Proteomes" id="UP000617402"/>
    </source>
</evidence>
<keyword evidence="2" id="KW-1185">Reference proteome</keyword>
<accession>A0ABR7T8L7</accession>
<gene>
    <name evidence="1" type="ORF">H1S01_17540</name>
</gene>